<dbReference type="EMBL" id="ALIE01000077">
    <property type="protein sequence ID" value="EJS43833.1"/>
    <property type="molecule type" value="Genomic_DNA"/>
</dbReference>
<dbReference type="AlphaFoldDB" id="J8Q2E5"/>
<keyword evidence="2" id="KW-1185">Reference proteome</keyword>
<reference evidence="1 2" key="1">
    <citation type="journal article" date="2013" name="BMC Genomics">
        <title>High quality de novo sequencing and assembly of the Saccharomyces arboricolus genome.</title>
        <authorList>
            <person name="Liti G."/>
            <person name="Nguyen Ba A.N."/>
            <person name="Blythe M."/>
            <person name="Mueller C.A."/>
            <person name="Bergstroem A."/>
            <person name="Cubillos F.A."/>
            <person name="Dafhnis-Calas F."/>
            <person name="Khoshraftar S."/>
            <person name="Malla S."/>
            <person name="Mehta N."/>
            <person name="Siow C.C."/>
            <person name="Warringer J."/>
            <person name="Moses A.M."/>
            <person name="Louis E.J."/>
            <person name="Nieduszynski C.A."/>
        </authorList>
    </citation>
    <scope>NUCLEOTIDE SEQUENCE [LARGE SCALE GENOMIC DNA]</scope>
    <source>
        <strain evidence="2">H-6 / AS 2.3317 / CBS 10644</strain>
    </source>
</reference>
<evidence type="ECO:0000313" key="1">
    <source>
        <dbReference type="EMBL" id="EJS43833.1"/>
    </source>
</evidence>
<accession>J8Q2E5</accession>
<dbReference type="SFLD" id="SFLDG01129">
    <property type="entry name" value="C1.5:_HAD__Beta-PGM__Phosphata"/>
    <property type="match status" value="1"/>
</dbReference>
<dbReference type="OrthoDB" id="1065058at2759"/>
<dbReference type="GO" id="GO:0008252">
    <property type="term" value="F:nucleotidase activity"/>
    <property type="evidence" value="ECO:0007669"/>
    <property type="project" value="TreeGrafter"/>
</dbReference>
<dbReference type="SFLD" id="SFLDS00003">
    <property type="entry name" value="Haloacid_Dehalogenase"/>
    <property type="match status" value="1"/>
</dbReference>
<protein>
    <submittedName>
        <fullName evidence="1">Sdt1p</fullName>
    </submittedName>
</protein>
<dbReference type="Gene3D" id="1.10.150.450">
    <property type="match status" value="1"/>
</dbReference>
<dbReference type="InterPro" id="IPR052791">
    <property type="entry name" value="SSM1_domain"/>
</dbReference>
<evidence type="ECO:0000313" key="2">
    <source>
        <dbReference type="Proteomes" id="UP000006968"/>
    </source>
</evidence>
<dbReference type="GO" id="GO:0006206">
    <property type="term" value="P:pyrimidine nucleobase metabolic process"/>
    <property type="evidence" value="ECO:0007669"/>
    <property type="project" value="TreeGrafter"/>
</dbReference>
<dbReference type="InterPro" id="IPR006439">
    <property type="entry name" value="HAD-SF_hydro_IA"/>
</dbReference>
<dbReference type="Proteomes" id="UP000006968">
    <property type="component" value="Chromosome VII"/>
</dbReference>
<dbReference type="InterPro" id="IPR036412">
    <property type="entry name" value="HAD-like_sf"/>
</dbReference>
<proteinExistence type="predicted"/>
<organism evidence="1 2">
    <name type="scientific">Saccharomyces arboricola (strain H-6 / AS 2.3317 / CBS 10644)</name>
    <name type="common">Yeast</name>
    <dbReference type="NCBI Taxonomy" id="1160507"/>
    <lineage>
        <taxon>Eukaryota</taxon>
        <taxon>Fungi</taxon>
        <taxon>Dikarya</taxon>
        <taxon>Ascomycota</taxon>
        <taxon>Saccharomycotina</taxon>
        <taxon>Saccharomycetes</taxon>
        <taxon>Saccharomycetales</taxon>
        <taxon>Saccharomycetaceae</taxon>
        <taxon>Saccharomyces</taxon>
    </lineage>
</organism>
<comment type="caution">
    <text evidence="1">The sequence shown here is derived from an EMBL/GenBank/DDBJ whole genome shotgun (WGS) entry which is preliminary data.</text>
</comment>
<dbReference type="NCBIfam" id="TIGR01509">
    <property type="entry name" value="HAD-SF-IA-v3"/>
    <property type="match status" value="1"/>
</dbReference>
<dbReference type="FunFam" id="1.10.150.450:FF:000001">
    <property type="entry name" value="SDT1p Pyrimidine nucleotidase"/>
    <property type="match status" value="1"/>
</dbReference>
<dbReference type="GO" id="GO:0009166">
    <property type="term" value="P:nucleotide catabolic process"/>
    <property type="evidence" value="ECO:0007669"/>
    <property type="project" value="TreeGrafter"/>
</dbReference>
<dbReference type="NCBIfam" id="TIGR01993">
    <property type="entry name" value="Pyr-5-nucltdase"/>
    <property type="match status" value="1"/>
</dbReference>
<gene>
    <name evidence="1" type="ORF">SU7_1059</name>
</gene>
<dbReference type="CDD" id="cd02604">
    <property type="entry name" value="HAD_5NT"/>
    <property type="match status" value="1"/>
</dbReference>
<dbReference type="PANTHER" id="PTHR47438">
    <property type="entry name" value="PHOSPHATE METABOLISM PROTEIN 8-RELATED"/>
    <property type="match status" value="1"/>
</dbReference>
<sequence length="280" mass="32175">MTVDYTSLDLATYQDEVNEQIAKNIAHLDSLTHPGSKVTFPIDQDISATLHDPNSKIFFFDIDNCLYKSSTKIHDLMQQSILRFFQTHLKLPREDARVLNHTYYKEYGLAIRGLVMFHKVNALEYNRLADDSLPLQDILKPDIPLREMLLKLRHSGKIDKLWLFTNAYKNHAIRCVRLLGVADLFDGLTYCDYSRTDTLVCKPHIKAFEKAMKESGLTNYENSWFIDDSGKNIETGIKLGMKKCIHLVEDEVNEVLGQTPEDAIVLKDILELPNVVPELF</sequence>
<dbReference type="InterPro" id="IPR023214">
    <property type="entry name" value="HAD_sf"/>
</dbReference>
<dbReference type="PANTHER" id="PTHR47438:SF1">
    <property type="entry name" value="PHOSPHATE METABOLISM PROTEIN 8-RELATED"/>
    <property type="match status" value="1"/>
</dbReference>
<dbReference type="Gene3D" id="3.40.50.1000">
    <property type="entry name" value="HAD superfamily/HAD-like"/>
    <property type="match status" value="1"/>
</dbReference>
<dbReference type="InterPro" id="IPR010237">
    <property type="entry name" value="Pyr-5-nucltdase"/>
</dbReference>
<name>J8Q2E5_SACAR</name>
<dbReference type="Pfam" id="PF00702">
    <property type="entry name" value="Hydrolase"/>
    <property type="match status" value="1"/>
</dbReference>
<dbReference type="SUPFAM" id="SSF56784">
    <property type="entry name" value="HAD-like"/>
    <property type="match status" value="1"/>
</dbReference>
<dbReference type="HOGENOM" id="CLU_059493_0_0_1"/>
<dbReference type="SFLD" id="SFLDG01132">
    <property type="entry name" value="C1.5.3:_5'-Nucleotidase_Like"/>
    <property type="match status" value="1"/>
</dbReference>